<dbReference type="SUPFAM" id="SSF52096">
    <property type="entry name" value="ClpP/crotonase"/>
    <property type="match status" value="1"/>
</dbReference>
<evidence type="ECO:0000256" key="1">
    <source>
        <dbReference type="ARBA" id="ARBA00007039"/>
    </source>
</evidence>
<dbReference type="InterPro" id="IPR023562">
    <property type="entry name" value="ClpP/TepA"/>
</dbReference>
<dbReference type="NCBIfam" id="NF045542">
    <property type="entry name" value="Clp_rel_HeadMat"/>
    <property type="match status" value="1"/>
</dbReference>
<keyword evidence="5" id="KW-0720">Serine protease</keyword>
<reference evidence="7 8" key="1">
    <citation type="submission" date="2019-08" db="EMBL/GenBank/DDBJ databases">
        <title>In-depth cultivation of the pig gut microbiome towards novel bacterial diversity and tailored functional studies.</title>
        <authorList>
            <person name="Wylensek D."/>
            <person name="Hitch T.C.A."/>
            <person name="Clavel T."/>
        </authorList>
    </citation>
    <scope>NUCLEOTIDE SEQUENCE [LARGE SCALE GENOMIC DNA]</scope>
    <source>
        <strain evidence="7 8">Oil+RF-744-WCA-WT-11</strain>
    </source>
</reference>
<protein>
    <recommendedName>
        <fullName evidence="6">ATP-dependent Clp protease proteolytic subunit</fullName>
    </recommendedName>
</protein>
<sequence length="299" mass="32648">MRCARCWEMLRSIQSGARNILLQKTSRISRGERRKQVKRFYQITHDEQSRTVDIDIYGNITPYPYVDEGTGEQHGVSSKGLKAEIDAVQADTINVYINSNGGDVAEAIAICSALSRNPAKVHTYCDGFACSAASVIFCAGDQRTMGKLGLLMIHNCSVYNWGPMNADALRKMADDADKINQASITMYKAVTGMSEEEIQKLMDAETWMTAEEAVKYGFATDIADDDDGDEGASQSAMAAIHQRILEAPAETLLEARISAIDAKMDNLLSALAESKPVNKGTATMAQNAKRVFAAIAKEE</sequence>
<evidence type="ECO:0000256" key="3">
    <source>
        <dbReference type="ARBA" id="ARBA00022670"/>
    </source>
</evidence>
<dbReference type="EMBL" id="VULZ01000024">
    <property type="protein sequence ID" value="MSS16132.1"/>
    <property type="molecule type" value="Genomic_DNA"/>
</dbReference>
<dbReference type="GO" id="GO:0004252">
    <property type="term" value="F:serine-type endopeptidase activity"/>
    <property type="evidence" value="ECO:0007669"/>
    <property type="project" value="InterPro"/>
</dbReference>
<dbReference type="GO" id="GO:0004176">
    <property type="term" value="F:ATP-dependent peptidase activity"/>
    <property type="evidence" value="ECO:0007669"/>
    <property type="project" value="InterPro"/>
</dbReference>
<dbReference type="AlphaFoldDB" id="A0A6L5XCD5"/>
<dbReference type="GO" id="GO:0051117">
    <property type="term" value="F:ATPase binding"/>
    <property type="evidence" value="ECO:0007669"/>
    <property type="project" value="TreeGrafter"/>
</dbReference>
<dbReference type="PANTHER" id="PTHR10381">
    <property type="entry name" value="ATP-DEPENDENT CLP PROTEASE PROTEOLYTIC SUBUNIT"/>
    <property type="match status" value="1"/>
</dbReference>
<dbReference type="PRINTS" id="PR00127">
    <property type="entry name" value="CLPPROTEASEP"/>
</dbReference>
<dbReference type="GO" id="GO:0006515">
    <property type="term" value="P:protein quality control for misfolded or incompletely synthesized proteins"/>
    <property type="evidence" value="ECO:0007669"/>
    <property type="project" value="TreeGrafter"/>
</dbReference>
<accession>A0A6L5XCD5</accession>
<evidence type="ECO:0000256" key="6">
    <source>
        <dbReference type="RuleBase" id="RU003567"/>
    </source>
</evidence>
<dbReference type="CDD" id="cd07016">
    <property type="entry name" value="S14_ClpP_1"/>
    <property type="match status" value="1"/>
</dbReference>
<dbReference type="InterPro" id="IPR029045">
    <property type="entry name" value="ClpP/crotonase-like_dom_sf"/>
</dbReference>
<dbReference type="Proteomes" id="UP000481852">
    <property type="component" value="Unassembled WGS sequence"/>
</dbReference>
<comment type="caution">
    <text evidence="7">The sequence shown here is derived from an EMBL/GenBank/DDBJ whole genome shotgun (WGS) entry which is preliminary data.</text>
</comment>
<dbReference type="GO" id="GO:0009368">
    <property type="term" value="C:endopeptidase Clp complex"/>
    <property type="evidence" value="ECO:0007669"/>
    <property type="project" value="TreeGrafter"/>
</dbReference>
<keyword evidence="3 7" id="KW-0645">Protease</keyword>
<name>A0A6L5XCD5_9FIRM</name>
<dbReference type="PANTHER" id="PTHR10381:SF70">
    <property type="entry name" value="ATP-DEPENDENT CLP PROTEASE PROTEOLYTIC SUBUNIT"/>
    <property type="match status" value="1"/>
</dbReference>
<proteinExistence type="inferred from homology"/>
<evidence type="ECO:0000313" key="8">
    <source>
        <dbReference type="Proteomes" id="UP000481852"/>
    </source>
</evidence>
<organism evidence="7 8">
    <name type="scientific">Porcincola intestinalis</name>
    <dbReference type="NCBI Taxonomy" id="2606632"/>
    <lineage>
        <taxon>Bacteria</taxon>
        <taxon>Bacillati</taxon>
        <taxon>Bacillota</taxon>
        <taxon>Clostridia</taxon>
        <taxon>Lachnospirales</taxon>
        <taxon>Lachnospiraceae</taxon>
        <taxon>Porcincola</taxon>
    </lineage>
</organism>
<evidence type="ECO:0000256" key="5">
    <source>
        <dbReference type="ARBA" id="ARBA00022825"/>
    </source>
</evidence>
<evidence type="ECO:0000256" key="4">
    <source>
        <dbReference type="ARBA" id="ARBA00022801"/>
    </source>
</evidence>
<keyword evidence="2" id="KW-0963">Cytoplasm</keyword>
<dbReference type="Pfam" id="PF00574">
    <property type="entry name" value="CLP_protease"/>
    <property type="match status" value="1"/>
</dbReference>
<keyword evidence="8" id="KW-1185">Reference proteome</keyword>
<keyword evidence="4" id="KW-0378">Hydrolase</keyword>
<dbReference type="Gene3D" id="3.90.226.10">
    <property type="entry name" value="2-enoyl-CoA Hydratase, Chain A, domain 1"/>
    <property type="match status" value="1"/>
</dbReference>
<dbReference type="InterPro" id="IPR001907">
    <property type="entry name" value="ClpP"/>
</dbReference>
<evidence type="ECO:0000256" key="2">
    <source>
        <dbReference type="ARBA" id="ARBA00022490"/>
    </source>
</evidence>
<gene>
    <name evidence="7" type="ORF">FYJ35_14060</name>
</gene>
<comment type="similarity">
    <text evidence="1 6">Belongs to the peptidase S14 family.</text>
</comment>
<evidence type="ECO:0000313" key="7">
    <source>
        <dbReference type="EMBL" id="MSS16132.1"/>
    </source>
</evidence>